<dbReference type="SUPFAM" id="SSF53659">
    <property type="entry name" value="Isocitrate/Isopropylmalate dehydrogenase-like"/>
    <property type="match status" value="1"/>
</dbReference>
<dbReference type="eggNOG" id="COG0416">
    <property type="taxonomic scope" value="Bacteria"/>
</dbReference>
<evidence type="ECO:0000256" key="7">
    <source>
        <dbReference type="ARBA" id="ARBA00023264"/>
    </source>
</evidence>
<dbReference type="InterPro" id="IPR012281">
    <property type="entry name" value="Phospholipid_synth_PlsX-like"/>
</dbReference>
<sequence length="333" mass="35742">MIIAVDAMGGDNAPSAVVEGCIQALEDDSIKLIFCGKEKLINEELSKYKYDSSRVSIVNAEDIITNNEHPAMAIKKKKDSSLVKALNLVKDGSADGIISAGSTGALLTGATVIIGRIKGVKRPALAPIMPGKNNSFMVIDVGANVDCKPEYLPQFALMGKVYFEAVMKINNPTVGLVNIGSEEEKGNELTKGAFPLLKEAPINFVGNVEPREIPYGDVNILVCDGFVGNTILKTYEGVASSILGVLKEEIMSSTRTKIGGILLKPVFKIFKQKFDYKEVGGSAFLGTNGICIKAHGSSDARAFKNAVRQANLVYENKVIDKITEGILEIEHSM</sequence>
<keyword evidence="6 10" id="KW-0594">Phospholipid biosynthesis</keyword>
<comment type="pathway">
    <text evidence="10">Lipid metabolism; phospholipid metabolism.</text>
</comment>
<dbReference type="Pfam" id="PF02504">
    <property type="entry name" value="FA_synthesis"/>
    <property type="match status" value="1"/>
</dbReference>
<dbReference type="AlphaFoldDB" id="D9SLC3"/>
<dbReference type="UniPathway" id="UPA00085"/>
<dbReference type="PANTHER" id="PTHR30100:SF1">
    <property type="entry name" value="PHOSPHATE ACYLTRANSFERASE"/>
    <property type="match status" value="1"/>
</dbReference>
<evidence type="ECO:0000256" key="3">
    <source>
        <dbReference type="ARBA" id="ARBA00022516"/>
    </source>
</evidence>
<evidence type="ECO:0000256" key="1">
    <source>
        <dbReference type="ARBA" id="ARBA00001232"/>
    </source>
</evidence>
<dbReference type="InterPro" id="IPR003664">
    <property type="entry name" value="FA_synthesis"/>
</dbReference>
<evidence type="ECO:0000313" key="11">
    <source>
        <dbReference type="EMBL" id="ADL51639.1"/>
    </source>
</evidence>
<evidence type="ECO:0000256" key="5">
    <source>
        <dbReference type="ARBA" id="ARBA00023098"/>
    </source>
</evidence>
<dbReference type="GO" id="GO:0043811">
    <property type="term" value="F:phosphate:acyl-[acyl carrier protein] acyltransferase activity"/>
    <property type="evidence" value="ECO:0007669"/>
    <property type="project" value="UniProtKB-UniRule"/>
</dbReference>
<dbReference type="PIRSF" id="PIRSF002465">
    <property type="entry name" value="Phsphlp_syn_PlsX"/>
    <property type="match status" value="1"/>
</dbReference>
<keyword evidence="12" id="KW-1185">Reference proteome</keyword>
<comment type="catalytic activity">
    <reaction evidence="1 10">
        <text>a fatty acyl-[ACP] + phosphate = an acyl phosphate + holo-[ACP]</text>
        <dbReference type="Rhea" id="RHEA:42292"/>
        <dbReference type="Rhea" id="RHEA-COMP:9685"/>
        <dbReference type="Rhea" id="RHEA-COMP:14125"/>
        <dbReference type="ChEBI" id="CHEBI:43474"/>
        <dbReference type="ChEBI" id="CHEBI:59918"/>
        <dbReference type="ChEBI" id="CHEBI:64479"/>
        <dbReference type="ChEBI" id="CHEBI:138651"/>
        <dbReference type="EC" id="2.3.1.274"/>
    </reaction>
</comment>
<dbReference type="OrthoDB" id="9806408at2"/>
<accession>D9SLC3</accession>
<evidence type="ECO:0000256" key="6">
    <source>
        <dbReference type="ARBA" id="ARBA00023209"/>
    </source>
</evidence>
<evidence type="ECO:0000256" key="2">
    <source>
        <dbReference type="ARBA" id="ARBA00022490"/>
    </source>
</evidence>
<dbReference type="EC" id="2.3.1.274" evidence="8 10"/>
<keyword evidence="4 10" id="KW-0808">Transferase</keyword>
<evidence type="ECO:0000256" key="4">
    <source>
        <dbReference type="ARBA" id="ARBA00022679"/>
    </source>
</evidence>
<dbReference type="RefSeq" id="WP_010077145.1">
    <property type="nucleotide sequence ID" value="NC_014393.1"/>
</dbReference>
<evidence type="ECO:0000313" key="12">
    <source>
        <dbReference type="Proteomes" id="UP000002730"/>
    </source>
</evidence>
<keyword evidence="5 10" id="KW-0443">Lipid metabolism</keyword>
<dbReference type="GO" id="GO:0006633">
    <property type="term" value="P:fatty acid biosynthetic process"/>
    <property type="evidence" value="ECO:0007669"/>
    <property type="project" value="UniProtKB-UniRule"/>
</dbReference>
<dbReference type="EMBL" id="CP002160">
    <property type="protein sequence ID" value="ADL51639.1"/>
    <property type="molecule type" value="Genomic_DNA"/>
</dbReference>
<keyword evidence="2 10" id="KW-0963">Cytoplasm</keyword>
<comment type="subunit">
    <text evidence="9 10">Homodimer. Probably interacts with PlsY.</text>
</comment>
<dbReference type="GO" id="GO:0008654">
    <property type="term" value="P:phospholipid biosynthetic process"/>
    <property type="evidence" value="ECO:0007669"/>
    <property type="project" value="UniProtKB-KW"/>
</dbReference>
<keyword evidence="7 10" id="KW-1208">Phospholipid metabolism</keyword>
<dbReference type="Gene3D" id="3.40.718.10">
    <property type="entry name" value="Isopropylmalate Dehydrogenase"/>
    <property type="match status" value="1"/>
</dbReference>
<dbReference type="HOGENOM" id="CLU_039379_1_1_9"/>
<dbReference type="Proteomes" id="UP000002730">
    <property type="component" value="Chromosome"/>
</dbReference>
<evidence type="ECO:0000256" key="9">
    <source>
        <dbReference type="ARBA" id="ARBA00046608"/>
    </source>
</evidence>
<comment type="function">
    <text evidence="10">Catalyzes the reversible formation of acyl-phosphate (acyl-PO(4)) from acyl-[acyl-carrier-protein] (acyl-ACP). This enzyme utilizes acyl-ACP as fatty acyl donor, but not acyl-CoA.</text>
</comment>
<keyword evidence="3 10" id="KW-0444">Lipid biosynthesis</keyword>
<dbReference type="STRING" id="573061.Clocel_1895"/>
<dbReference type="KEGG" id="ccb:Clocel_1895"/>
<organism evidence="11 12">
    <name type="scientific">Clostridium cellulovorans (strain ATCC 35296 / DSM 3052 / OCM 3 / 743B)</name>
    <dbReference type="NCBI Taxonomy" id="573061"/>
    <lineage>
        <taxon>Bacteria</taxon>
        <taxon>Bacillati</taxon>
        <taxon>Bacillota</taxon>
        <taxon>Clostridia</taxon>
        <taxon>Eubacteriales</taxon>
        <taxon>Clostridiaceae</taxon>
        <taxon>Clostridium</taxon>
    </lineage>
</organism>
<comment type="subcellular location">
    <subcellularLocation>
        <location evidence="10">Cytoplasm</location>
    </subcellularLocation>
    <text evidence="10">Associated with the membrane possibly through PlsY.</text>
</comment>
<proteinExistence type="inferred from homology"/>
<name>D9SLC3_CLOC7</name>
<evidence type="ECO:0000256" key="8">
    <source>
        <dbReference type="ARBA" id="ARBA00024069"/>
    </source>
</evidence>
<dbReference type="PANTHER" id="PTHR30100">
    <property type="entry name" value="FATTY ACID/PHOSPHOLIPID SYNTHESIS PROTEIN PLSX"/>
    <property type="match status" value="1"/>
</dbReference>
<protein>
    <recommendedName>
        <fullName evidence="8 10">Phosphate acyltransferase</fullName>
        <ecNumber evidence="8 10">2.3.1.274</ecNumber>
    </recommendedName>
    <alternativeName>
        <fullName evidence="10">Acyl-ACP phosphotransacylase</fullName>
    </alternativeName>
    <alternativeName>
        <fullName evidence="10">Acyl-[acyl-carrier-protein]--phosphate acyltransferase</fullName>
    </alternativeName>
    <alternativeName>
        <fullName evidence="10">Phosphate-acyl-ACP acyltransferase</fullName>
    </alternativeName>
</protein>
<evidence type="ECO:0000256" key="10">
    <source>
        <dbReference type="HAMAP-Rule" id="MF_00019"/>
    </source>
</evidence>
<dbReference type="GO" id="GO:0005737">
    <property type="term" value="C:cytoplasm"/>
    <property type="evidence" value="ECO:0007669"/>
    <property type="project" value="UniProtKB-SubCell"/>
</dbReference>
<gene>
    <name evidence="10" type="primary">plsX</name>
    <name evidence="11" type="ordered locus">Clocel_1895</name>
</gene>
<dbReference type="HAMAP" id="MF_00019">
    <property type="entry name" value="PlsX"/>
    <property type="match status" value="1"/>
</dbReference>
<reference evidence="11 12" key="1">
    <citation type="submission" date="2010-08" db="EMBL/GenBank/DDBJ databases">
        <title>Complete sequence of Clostridium cellulovorans 743B.</title>
        <authorList>
            <consortium name="US DOE Joint Genome Institute"/>
            <person name="Lucas S."/>
            <person name="Copeland A."/>
            <person name="Lapidus A."/>
            <person name="Cheng J.-F."/>
            <person name="Bruce D."/>
            <person name="Goodwin L."/>
            <person name="Pitluck S."/>
            <person name="Chertkov O."/>
            <person name="Detter J.C."/>
            <person name="Han C."/>
            <person name="Tapia R."/>
            <person name="Land M."/>
            <person name="Hauser L."/>
            <person name="Chang Y.-J."/>
            <person name="Jeffries C."/>
            <person name="Kyrpides N."/>
            <person name="Ivanova N."/>
            <person name="Mikhailova N."/>
            <person name="Hemme C.L."/>
            <person name="Woyke T."/>
        </authorList>
    </citation>
    <scope>NUCLEOTIDE SEQUENCE [LARGE SCALE GENOMIC DNA]</scope>
    <source>
        <strain evidence="12">ATCC 35296 / DSM 3052 / OCM 3 / 743B</strain>
    </source>
</reference>
<comment type="similarity">
    <text evidence="10">Belongs to the PlsX family.</text>
</comment>
<dbReference type="NCBIfam" id="TIGR00182">
    <property type="entry name" value="plsX"/>
    <property type="match status" value="1"/>
</dbReference>